<dbReference type="AlphaFoldDB" id="A0A4C1TXH6"/>
<reference evidence="2 3" key="1">
    <citation type="journal article" date="2019" name="Commun. Biol.">
        <title>The bagworm genome reveals a unique fibroin gene that provides high tensile strength.</title>
        <authorList>
            <person name="Kono N."/>
            <person name="Nakamura H."/>
            <person name="Ohtoshi R."/>
            <person name="Tomita M."/>
            <person name="Numata K."/>
            <person name="Arakawa K."/>
        </authorList>
    </citation>
    <scope>NUCLEOTIDE SEQUENCE [LARGE SCALE GENOMIC DNA]</scope>
</reference>
<feature type="compositionally biased region" description="Polar residues" evidence="1">
    <location>
        <begin position="64"/>
        <end position="75"/>
    </location>
</feature>
<keyword evidence="3" id="KW-1185">Reference proteome</keyword>
<dbReference type="Proteomes" id="UP000299102">
    <property type="component" value="Unassembled WGS sequence"/>
</dbReference>
<name>A0A4C1TXH6_EUMVA</name>
<evidence type="ECO:0000256" key="1">
    <source>
        <dbReference type="SAM" id="MobiDB-lite"/>
    </source>
</evidence>
<protein>
    <submittedName>
        <fullName evidence="2">Uncharacterized protein</fullName>
    </submittedName>
</protein>
<dbReference type="EMBL" id="BGZK01000101">
    <property type="protein sequence ID" value="GBP18761.1"/>
    <property type="molecule type" value="Genomic_DNA"/>
</dbReference>
<organism evidence="2 3">
    <name type="scientific">Eumeta variegata</name>
    <name type="common">Bagworm moth</name>
    <name type="synonym">Eumeta japonica</name>
    <dbReference type="NCBI Taxonomy" id="151549"/>
    <lineage>
        <taxon>Eukaryota</taxon>
        <taxon>Metazoa</taxon>
        <taxon>Ecdysozoa</taxon>
        <taxon>Arthropoda</taxon>
        <taxon>Hexapoda</taxon>
        <taxon>Insecta</taxon>
        <taxon>Pterygota</taxon>
        <taxon>Neoptera</taxon>
        <taxon>Endopterygota</taxon>
        <taxon>Lepidoptera</taxon>
        <taxon>Glossata</taxon>
        <taxon>Ditrysia</taxon>
        <taxon>Tineoidea</taxon>
        <taxon>Psychidae</taxon>
        <taxon>Oiketicinae</taxon>
        <taxon>Eumeta</taxon>
    </lineage>
</organism>
<feature type="region of interest" description="Disordered" evidence="1">
    <location>
        <begin position="56"/>
        <end position="77"/>
    </location>
</feature>
<evidence type="ECO:0000313" key="2">
    <source>
        <dbReference type="EMBL" id="GBP18761.1"/>
    </source>
</evidence>
<evidence type="ECO:0000313" key="3">
    <source>
        <dbReference type="Proteomes" id="UP000299102"/>
    </source>
</evidence>
<gene>
    <name evidence="2" type="ORF">EVAR_93189_1</name>
</gene>
<comment type="caution">
    <text evidence="2">The sequence shown here is derived from an EMBL/GenBank/DDBJ whole genome shotgun (WGS) entry which is preliminary data.</text>
</comment>
<proteinExistence type="predicted"/>
<accession>A0A4C1TXH6</accession>
<sequence length="90" mass="9875">MKLEKSYPQVLLEGKLPSEAIQRANHGDSLQNRILRRHAEGPEWLTEFIESGPLVGAARAGAGPSQQTRAESSPRASHLVTDRLLFVNTS</sequence>